<name>A0A0D7BGV5_9AGAR</name>
<dbReference type="InterPro" id="IPR023214">
    <property type="entry name" value="HAD_sf"/>
</dbReference>
<proteinExistence type="predicted"/>
<gene>
    <name evidence="2" type="ORF">CYLTODRAFT_420371</name>
</gene>
<dbReference type="InterPro" id="IPR006384">
    <property type="entry name" value="HAD_hydro_PyrdxlP_Pase-like"/>
</dbReference>
<dbReference type="PANTHER" id="PTHR28181:SF2">
    <property type="entry name" value="PHOSPHORIC MONOESTER HYDROLASE"/>
    <property type="match status" value="1"/>
</dbReference>
<evidence type="ECO:0008006" key="4">
    <source>
        <dbReference type="Google" id="ProtNLM"/>
    </source>
</evidence>
<evidence type="ECO:0000313" key="2">
    <source>
        <dbReference type="EMBL" id="KIY69808.1"/>
    </source>
</evidence>
<dbReference type="AlphaFoldDB" id="A0A0D7BGV5"/>
<sequence>MSADPINPVAPESTLPYPPLFKGKKFVVLSDWDGTITTKDSNDFMTDTLGMGVEGRRQLNHDILTEKDTFRDGFRKMMESVVANGHSYEECKEHLRANIQLDPGFLEFYNFCKANDIPIIIVSSGMEPTIRAVLSNLLPAEAAETIPIISNDAEYLDDTPEHKKWTIKYRHPSSGFGHDKSQSIIPYTSLPPDERPVTIFFGDGVSDMSAAKHADHLFVKLKSFGENDLAAYCTREGIPHRTFTDFSDVVPVVREMVEKAKSA</sequence>
<keyword evidence="1" id="KW-0378">Hydrolase</keyword>
<dbReference type="EMBL" id="KN880478">
    <property type="protein sequence ID" value="KIY69808.1"/>
    <property type="molecule type" value="Genomic_DNA"/>
</dbReference>
<dbReference type="PANTHER" id="PTHR28181">
    <property type="entry name" value="UPF0655 PROTEIN YCR015C"/>
    <property type="match status" value="1"/>
</dbReference>
<dbReference type="InterPro" id="IPR050849">
    <property type="entry name" value="HAD-like_hydrolase_phosphatase"/>
</dbReference>
<dbReference type="Gene3D" id="3.90.1470.20">
    <property type="match status" value="1"/>
</dbReference>
<dbReference type="NCBIfam" id="TIGR01488">
    <property type="entry name" value="HAD-SF-IB"/>
    <property type="match status" value="1"/>
</dbReference>
<evidence type="ECO:0000313" key="3">
    <source>
        <dbReference type="Proteomes" id="UP000054007"/>
    </source>
</evidence>
<dbReference type="STRING" id="1314674.A0A0D7BGV5"/>
<keyword evidence="3" id="KW-1185">Reference proteome</keyword>
<reference evidence="2 3" key="1">
    <citation type="journal article" date="2015" name="Fungal Genet. Biol.">
        <title>Evolution of novel wood decay mechanisms in Agaricales revealed by the genome sequences of Fistulina hepatica and Cylindrobasidium torrendii.</title>
        <authorList>
            <person name="Floudas D."/>
            <person name="Held B.W."/>
            <person name="Riley R."/>
            <person name="Nagy L.G."/>
            <person name="Koehler G."/>
            <person name="Ransdell A.S."/>
            <person name="Younus H."/>
            <person name="Chow J."/>
            <person name="Chiniquy J."/>
            <person name="Lipzen A."/>
            <person name="Tritt A."/>
            <person name="Sun H."/>
            <person name="Haridas S."/>
            <person name="LaButti K."/>
            <person name="Ohm R.A."/>
            <person name="Kues U."/>
            <person name="Blanchette R.A."/>
            <person name="Grigoriev I.V."/>
            <person name="Minto R.E."/>
            <person name="Hibbett D.S."/>
        </authorList>
    </citation>
    <scope>NUCLEOTIDE SEQUENCE [LARGE SCALE GENOMIC DNA]</scope>
    <source>
        <strain evidence="2 3">FP15055 ss-10</strain>
    </source>
</reference>
<dbReference type="SUPFAM" id="SSF56784">
    <property type="entry name" value="HAD-like"/>
    <property type="match status" value="1"/>
</dbReference>
<accession>A0A0D7BGV5</accession>
<dbReference type="Gene3D" id="3.40.50.1000">
    <property type="entry name" value="HAD superfamily/HAD-like"/>
    <property type="match status" value="1"/>
</dbReference>
<evidence type="ECO:0000256" key="1">
    <source>
        <dbReference type="ARBA" id="ARBA00022801"/>
    </source>
</evidence>
<dbReference type="Pfam" id="PF12710">
    <property type="entry name" value="HAD"/>
    <property type="match status" value="1"/>
</dbReference>
<dbReference type="Proteomes" id="UP000054007">
    <property type="component" value="Unassembled WGS sequence"/>
</dbReference>
<dbReference type="GO" id="GO:0016791">
    <property type="term" value="F:phosphatase activity"/>
    <property type="evidence" value="ECO:0007669"/>
    <property type="project" value="InterPro"/>
</dbReference>
<protein>
    <recommendedName>
        <fullName evidence="4">HAD-like protein</fullName>
    </recommendedName>
</protein>
<dbReference type="NCBIfam" id="TIGR01489">
    <property type="entry name" value="DKMTPPase-SF"/>
    <property type="match status" value="1"/>
</dbReference>
<dbReference type="InterPro" id="IPR036412">
    <property type="entry name" value="HAD-like_sf"/>
</dbReference>
<organism evidence="2 3">
    <name type="scientific">Cylindrobasidium torrendii FP15055 ss-10</name>
    <dbReference type="NCBI Taxonomy" id="1314674"/>
    <lineage>
        <taxon>Eukaryota</taxon>
        <taxon>Fungi</taxon>
        <taxon>Dikarya</taxon>
        <taxon>Basidiomycota</taxon>
        <taxon>Agaricomycotina</taxon>
        <taxon>Agaricomycetes</taxon>
        <taxon>Agaricomycetidae</taxon>
        <taxon>Agaricales</taxon>
        <taxon>Marasmiineae</taxon>
        <taxon>Physalacriaceae</taxon>
        <taxon>Cylindrobasidium</taxon>
    </lineage>
</organism>
<dbReference type="OrthoDB" id="10014216at2759"/>